<keyword evidence="1" id="KW-0235">DNA replication</keyword>
<dbReference type="EMBL" id="LN853077">
    <property type="protein sequence ID" value="CRY95002.1"/>
    <property type="molecule type" value="Genomic_DNA"/>
</dbReference>
<proteinExistence type="predicted"/>
<dbReference type="GO" id="GO:0003677">
    <property type="term" value="F:DNA binding"/>
    <property type="evidence" value="ECO:0007669"/>
    <property type="project" value="InterPro"/>
</dbReference>
<dbReference type="Pfam" id="PF01446">
    <property type="entry name" value="Rep_1"/>
    <property type="match status" value="1"/>
</dbReference>
<accession>A0A0H5QG51</accession>
<reference evidence="2" key="1">
    <citation type="submission" date="2015-06" db="EMBL/GenBank/DDBJ databases">
        <authorList>
            <person name="Joergensen T."/>
        </authorList>
    </citation>
    <scope>NUCLEOTIDE SEQUENCE</scope>
    <source>
        <plasmid evidence="2">pRGRH0432</plasmid>
    </source>
</reference>
<evidence type="ECO:0008006" key="3">
    <source>
        <dbReference type="Google" id="ProtNLM"/>
    </source>
</evidence>
<dbReference type="InterPro" id="IPR000989">
    <property type="entry name" value="Rep"/>
</dbReference>
<organism evidence="2">
    <name type="scientific">uncultured prokaryote</name>
    <dbReference type="NCBI Taxonomy" id="198431"/>
    <lineage>
        <taxon>unclassified sequences</taxon>
        <taxon>environmental samples</taxon>
    </lineage>
</organism>
<evidence type="ECO:0000256" key="1">
    <source>
        <dbReference type="ARBA" id="ARBA00022705"/>
    </source>
</evidence>
<protein>
    <recommendedName>
        <fullName evidence="3">Replication protein</fullName>
    </recommendedName>
</protein>
<dbReference type="AlphaFoldDB" id="A0A0H5QG51"/>
<reference evidence="2" key="2">
    <citation type="submission" date="2015-07" db="EMBL/GenBank/DDBJ databases">
        <title>Plasmids, circular viruses and viroids from rat gut.</title>
        <authorList>
            <person name="Jorgensen T.J."/>
            <person name="Hansen M.A."/>
            <person name="Xu Z."/>
            <person name="Tabak M.A."/>
            <person name="Sorensen S.J."/>
            <person name="Hansen L.H."/>
        </authorList>
    </citation>
    <scope>NUCLEOTIDE SEQUENCE</scope>
    <source>
        <plasmid evidence="2">pRGRH0432</plasmid>
    </source>
</reference>
<keyword evidence="2" id="KW-0614">Plasmid</keyword>
<name>A0A0H5QG51_9ZZZZ</name>
<evidence type="ECO:0000313" key="2">
    <source>
        <dbReference type="EMBL" id="CRY95002.1"/>
    </source>
</evidence>
<sequence>MCQAAKSRRAIAQFAPVVLDIEEQFPDHVWLYLTITVKNVPATELRNAFTGLLNPGMSRLSRRKAWPAIGWTVAREVTRGTKGDAHPHLHVLMLVPSEYLSTGYMQQSEWVDLVQDAFKLNYKPSIRISRVQGKDGLHKAVLETFKYTVKSQDLVGDRSWCLTVTDQMHGLRARSHGGVFKQLLAAVSDEETDLEDADEFEHLWFTPDPEAELTFLVWNHRQRSYVQVDQPQPCHMVPYGTVEKWWIRDNPLNSS</sequence>
<dbReference type="GO" id="GO:0006260">
    <property type="term" value="P:DNA replication"/>
    <property type="evidence" value="ECO:0007669"/>
    <property type="project" value="UniProtKB-KW"/>
</dbReference>
<geneLocation type="plasmid" evidence="2">
    <name>pRGRH0432</name>
</geneLocation>